<dbReference type="EMBL" id="CYZD01000022">
    <property type="protein sequence ID" value="CUO74122.1"/>
    <property type="molecule type" value="Genomic_DNA"/>
</dbReference>
<evidence type="ECO:0000313" key="15">
    <source>
        <dbReference type="Proteomes" id="UP000261222"/>
    </source>
</evidence>
<evidence type="ECO:0000313" key="11">
    <source>
        <dbReference type="EMBL" id="RGQ02761.1"/>
    </source>
</evidence>
<reference evidence="9 14" key="1">
    <citation type="submission" date="2015-09" db="EMBL/GenBank/DDBJ databases">
        <authorList>
            <consortium name="Pathogen Informatics"/>
        </authorList>
    </citation>
    <scope>NUCLEOTIDE SEQUENCE [LARGE SCALE GENOMIC DNA]</scope>
    <source>
        <strain evidence="9 14">2789STDY5608837</strain>
    </source>
</reference>
<evidence type="ECO:0000313" key="10">
    <source>
        <dbReference type="EMBL" id="RGN02142.1"/>
    </source>
</evidence>
<dbReference type="Proteomes" id="UP000284220">
    <property type="component" value="Unassembled WGS sequence"/>
</dbReference>
<dbReference type="EMBL" id="QRHZ01000020">
    <property type="protein sequence ID" value="RHG13092.1"/>
    <property type="molecule type" value="Genomic_DNA"/>
</dbReference>
<dbReference type="Pfam" id="PF01053">
    <property type="entry name" value="Cys_Met_Meta_PP"/>
    <property type="match status" value="1"/>
</dbReference>
<evidence type="ECO:0000313" key="18">
    <source>
        <dbReference type="Proteomes" id="UP000409147"/>
    </source>
</evidence>
<protein>
    <recommendedName>
        <fullName evidence="3">homocysteine desulfhydrase</fullName>
        <ecNumber evidence="3">4.4.1.2</ecNumber>
    </recommendedName>
    <alternativeName>
        <fullName evidence="4">Homocysteine desulfhydrase</fullName>
    </alternativeName>
</protein>
<keyword evidence="2 7" id="KW-0663">Pyridoxal phosphate</keyword>
<dbReference type="Gene3D" id="3.40.640.10">
    <property type="entry name" value="Type I PLP-dependent aspartate aminotransferase-like (Major domain)"/>
    <property type="match status" value="1"/>
</dbReference>
<dbReference type="InterPro" id="IPR015424">
    <property type="entry name" value="PyrdxlP-dep_Trfase"/>
</dbReference>
<dbReference type="CDD" id="cd00614">
    <property type="entry name" value="CGS_like"/>
    <property type="match status" value="1"/>
</dbReference>
<dbReference type="Proteomes" id="UP000409147">
    <property type="component" value="Unassembled WGS sequence"/>
</dbReference>
<evidence type="ECO:0000256" key="6">
    <source>
        <dbReference type="ARBA" id="ARBA00052699"/>
    </source>
</evidence>
<dbReference type="InterPro" id="IPR015421">
    <property type="entry name" value="PyrdxlP-dep_Trfase_major"/>
</dbReference>
<evidence type="ECO:0000256" key="4">
    <source>
        <dbReference type="ARBA" id="ARBA00047199"/>
    </source>
</evidence>
<evidence type="ECO:0000313" key="13">
    <source>
        <dbReference type="EMBL" id="VUX23238.1"/>
    </source>
</evidence>
<dbReference type="GO" id="GO:0016740">
    <property type="term" value="F:transferase activity"/>
    <property type="evidence" value="ECO:0007669"/>
    <property type="project" value="UniProtKB-KW"/>
</dbReference>
<dbReference type="FunFam" id="3.40.640.10:FF:000046">
    <property type="entry name" value="Cystathionine gamma-lyase"/>
    <property type="match status" value="1"/>
</dbReference>
<organism evidence="9 14">
    <name type="scientific">Blautia obeum</name>
    <dbReference type="NCBI Taxonomy" id="40520"/>
    <lineage>
        <taxon>Bacteria</taxon>
        <taxon>Bacillati</taxon>
        <taxon>Bacillota</taxon>
        <taxon>Clostridia</taxon>
        <taxon>Lachnospirales</taxon>
        <taxon>Lachnospiraceae</taxon>
        <taxon>Blautia</taxon>
    </lineage>
</organism>
<dbReference type="GO" id="GO:0005737">
    <property type="term" value="C:cytoplasm"/>
    <property type="evidence" value="ECO:0007669"/>
    <property type="project" value="TreeGrafter"/>
</dbReference>
<evidence type="ECO:0000256" key="5">
    <source>
        <dbReference type="ARBA" id="ARBA00048780"/>
    </source>
</evidence>
<evidence type="ECO:0000256" key="2">
    <source>
        <dbReference type="ARBA" id="ARBA00022898"/>
    </source>
</evidence>
<evidence type="ECO:0000256" key="1">
    <source>
        <dbReference type="ARBA" id="ARBA00001933"/>
    </source>
</evidence>
<dbReference type="Gene3D" id="3.90.1150.10">
    <property type="entry name" value="Aspartate Aminotransferase, domain 1"/>
    <property type="match status" value="1"/>
</dbReference>
<dbReference type="Proteomes" id="UP000261222">
    <property type="component" value="Unassembled WGS sequence"/>
</dbReference>
<dbReference type="EMBL" id="CABHNB010000050">
    <property type="protein sequence ID" value="VUX23238.1"/>
    <property type="molecule type" value="Genomic_DNA"/>
</dbReference>
<evidence type="ECO:0000313" key="12">
    <source>
        <dbReference type="EMBL" id="RHG13092.1"/>
    </source>
</evidence>
<comment type="similarity">
    <text evidence="8">Belongs to the trans-sulfuration enzymes family.</text>
</comment>
<name>A0A174HGR2_9FIRM</name>
<dbReference type="PIRSF" id="PIRSF001434">
    <property type="entry name" value="CGS"/>
    <property type="match status" value="1"/>
</dbReference>
<dbReference type="EMBL" id="QRSS01000024">
    <property type="protein sequence ID" value="RGQ02761.1"/>
    <property type="molecule type" value="Genomic_DNA"/>
</dbReference>
<dbReference type="InterPro" id="IPR015422">
    <property type="entry name" value="PyrdxlP-dep_Trfase_small"/>
</dbReference>
<proteinExistence type="inferred from homology"/>
<dbReference type="SUPFAM" id="SSF53383">
    <property type="entry name" value="PLP-dependent transferases"/>
    <property type="match status" value="1"/>
</dbReference>
<dbReference type="EMBL" id="QSUB01000010">
    <property type="protein sequence ID" value="RGN02142.1"/>
    <property type="molecule type" value="Genomic_DNA"/>
</dbReference>
<dbReference type="InterPro" id="IPR000277">
    <property type="entry name" value="Cys/Met-Metab_PyrdxlP-dep_enz"/>
</dbReference>
<comment type="cofactor">
    <cofactor evidence="1 8">
        <name>pyridoxal 5'-phosphate</name>
        <dbReference type="ChEBI" id="CHEBI:597326"/>
    </cofactor>
</comment>
<comment type="catalytic activity">
    <reaction evidence="6">
        <text>L-methionine + H2O = methanethiol + 2-oxobutanoate + NH4(+)</text>
        <dbReference type="Rhea" id="RHEA:23800"/>
        <dbReference type="ChEBI" id="CHEBI:15377"/>
        <dbReference type="ChEBI" id="CHEBI:16007"/>
        <dbReference type="ChEBI" id="CHEBI:16763"/>
        <dbReference type="ChEBI" id="CHEBI:28938"/>
        <dbReference type="ChEBI" id="CHEBI:57844"/>
        <dbReference type="EC" id="4.4.1.11"/>
    </reaction>
    <physiologicalReaction direction="left-to-right" evidence="6">
        <dbReference type="Rhea" id="RHEA:23801"/>
    </physiologicalReaction>
</comment>
<feature type="modified residue" description="N6-(pyridoxal phosphate)lysine" evidence="7">
    <location>
        <position position="206"/>
    </location>
</feature>
<reference evidence="15 16" key="2">
    <citation type="submission" date="2018-08" db="EMBL/GenBank/DDBJ databases">
        <title>A genome reference for cultivated species of the human gut microbiota.</title>
        <authorList>
            <person name="Zou Y."/>
            <person name="Xue W."/>
            <person name="Luo G."/>
        </authorList>
    </citation>
    <scope>NUCLEOTIDE SEQUENCE [LARGE SCALE GENOMIC DNA]</scope>
    <source>
        <strain evidence="11 16">AF29-2BH</strain>
        <strain evidence="12 17">AM22-9LB</strain>
        <strain evidence="10 15">OM06-11AA</strain>
    </source>
</reference>
<evidence type="ECO:0000313" key="9">
    <source>
        <dbReference type="EMBL" id="CUO74122.1"/>
    </source>
</evidence>
<evidence type="ECO:0000313" key="14">
    <source>
        <dbReference type="Proteomes" id="UP000095409"/>
    </source>
</evidence>
<comment type="catalytic activity">
    <reaction evidence="5">
        <text>L-homocysteine + H2O = 2-oxobutanoate + hydrogen sulfide + NH4(+) + H(+)</text>
        <dbReference type="Rhea" id="RHEA:14501"/>
        <dbReference type="ChEBI" id="CHEBI:15377"/>
        <dbReference type="ChEBI" id="CHEBI:15378"/>
        <dbReference type="ChEBI" id="CHEBI:16763"/>
        <dbReference type="ChEBI" id="CHEBI:28938"/>
        <dbReference type="ChEBI" id="CHEBI:29919"/>
        <dbReference type="ChEBI" id="CHEBI:58199"/>
        <dbReference type="EC" id="4.4.1.2"/>
    </reaction>
    <physiologicalReaction direction="left-to-right" evidence="5">
        <dbReference type="Rhea" id="RHEA:14502"/>
    </physiologicalReaction>
</comment>
<reference evidence="13 18" key="3">
    <citation type="submission" date="2019-07" db="EMBL/GenBank/DDBJ databases">
        <authorList>
            <person name="Hibberd C M."/>
            <person name="Gehrig L. J."/>
            <person name="Chang H.-W."/>
            <person name="Venkatesh S."/>
        </authorList>
    </citation>
    <scope>NUCLEOTIDE SEQUENCE [LARGE SCALE GENOMIC DNA]</scope>
    <source>
        <strain evidence="13">Ruminococcus_obeum_SSTS_Bg7063</strain>
    </source>
</reference>
<evidence type="ECO:0000313" key="17">
    <source>
        <dbReference type="Proteomes" id="UP000284220"/>
    </source>
</evidence>
<evidence type="ECO:0000256" key="7">
    <source>
        <dbReference type="PIRSR" id="PIRSR001434-2"/>
    </source>
</evidence>
<evidence type="ECO:0000313" key="16">
    <source>
        <dbReference type="Proteomes" id="UP000283585"/>
    </source>
</evidence>
<dbReference type="GO" id="GO:0030170">
    <property type="term" value="F:pyridoxal phosphate binding"/>
    <property type="evidence" value="ECO:0007669"/>
    <property type="project" value="InterPro"/>
</dbReference>
<dbReference type="RefSeq" id="WP_055066617.1">
    <property type="nucleotide sequence ID" value="NZ_CABHNB010000050.1"/>
</dbReference>
<dbReference type="GO" id="GO:0019346">
    <property type="term" value="P:transsulfuration"/>
    <property type="evidence" value="ECO:0007669"/>
    <property type="project" value="InterPro"/>
</dbReference>
<dbReference type="PANTHER" id="PTHR11808:SF80">
    <property type="entry name" value="CYSTATHIONINE GAMMA-LYASE"/>
    <property type="match status" value="1"/>
</dbReference>
<dbReference type="Proteomes" id="UP000095409">
    <property type="component" value="Unassembled WGS sequence"/>
</dbReference>
<dbReference type="GO" id="GO:0047982">
    <property type="term" value="F:homocysteine desulfhydrase activity"/>
    <property type="evidence" value="ECO:0007669"/>
    <property type="project" value="UniProtKB-EC"/>
</dbReference>
<dbReference type="EC" id="4.4.1.2" evidence="3"/>
<evidence type="ECO:0000256" key="8">
    <source>
        <dbReference type="RuleBase" id="RU362118"/>
    </source>
</evidence>
<accession>A0A174HGR2</accession>
<dbReference type="PANTHER" id="PTHR11808">
    <property type="entry name" value="TRANS-SULFURATION ENZYME FAMILY MEMBER"/>
    <property type="match status" value="1"/>
</dbReference>
<dbReference type="AlphaFoldDB" id="A0A174HGR2"/>
<dbReference type="Proteomes" id="UP000283585">
    <property type="component" value="Unassembled WGS sequence"/>
</dbReference>
<dbReference type="GO" id="GO:0018826">
    <property type="term" value="F:methionine gamma-lyase activity"/>
    <property type="evidence" value="ECO:0007669"/>
    <property type="project" value="UniProtKB-EC"/>
</dbReference>
<keyword evidence="18" id="KW-1185">Reference proteome</keyword>
<evidence type="ECO:0000256" key="3">
    <source>
        <dbReference type="ARBA" id="ARBA00047175"/>
    </source>
</evidence>
<gene>
    <name evidence="9" type="primary">metB</name>
    <name evidence="12" type="ORF">DW272_17580</name>
    <name evidence="11" type="ORF">DWZ12_14565</name>
    <name evidence="10" type="ORF">DXB81_16515</name>
    <name evidence="9" type="ORF">ERS852394_02912</name>
    <name evidence="13" type="ORF">ROSSTS7063_00032</name>
</gene>
<sequence length="388" mass="43484">MNQDLLALTHTADEYDKYLNAVVPPVFMNSLHVYDRFEDYCNVDVYKDDQFVYGRSSNPTVHILERKIAELEHGSRAVAFSSGMAACTAAIMATCKAGSHIVCMRDVYQPVKRFLHTVGIPRLNFSVTYVSGNDLDEIEAAIQDNTALMILESPATFVFRVVDLKAISEIAKRHGVITYIDNTCMTPLFQKPLELGIDISMHTMSKYIGGHSDIIGGVLVSKNEELMRKIMSEMREWFGGVLGPMEGWLCIRGLRTLDARLKRHQEIAMAIAEFLEKSDKVKRVNYTGLASHPQADIIRRQQQGHTSLMSVELDASPDKAVEFIDNLKLFGKGCSWGGFESLALCPLYKASQEELDFLGTDRGLIRLYCGLEGEENLLEDLETALKKL</sequence>
<keyword evidence="9" id="KW-0808">Transferase</keyword>